<proteinExistence type="predicted"/>
<comment type="caution">
    <text evidence="1">The sequence shown here is derived from an EMBL/GenBank/DDBJ whole genome shotgun (WGS) entry which is preliminary data.</text>
</comment>
<dbReference type="Proteomes" id="UP000783863">
    <property type="component" value="Unassembled WGS sequence"/>
</dbReference>
<protein>
    <recommendedName>
        <fullName evidence="3">Beta-galactosidase</fullName>
    </recommendedName>
</protein>
<organism evidence="1 2">
    <name type="scientific">Haloarcula salinisoli</name>
    <dbReference type="NCBI Taxonomy" id="2487746"/>
    <lineage>
        <taxon>Archaea</taxon>
        <taxon>Methanobacteriati</taxon>
        <taxon>Methanobacteriota</taxon>
        <taxon>Stenosarchaea group</taxon>
        <taxon>Halobacteria</taxon>
        <taxon>Halobacteriales</taxon>
        <taxon>Haloarculaceae</taxon>
        <taxon>Haloarcula</taxon>
    </lineage>
</organism>
<reference evidence="1" key="1">
    <citation type="submission" date="2021-06" db="EMBL/GenBank/DDBJ databases">
        <title>Halomicroarcula sp. F24A a new haloarchaeum isolated from saline soil.</title>
        <authorList>
            <person name="Duran-Viseras A."/>
            <person name="Sanchez-Porro C."/>
            <person name="Ventosa A."/>
        </authorList>
    </citation>
    <scope>NUCLEOTIDE SEQUENCE</scope>
    <source>
        <strain evidence="1">F24A</strain>
    </source>
</reference>
<evidence type="ECO:0008006" key="3">
    <source>
        <dbReference type="Google" id="ProtNLM"/>
    </source>
</evidence>
<evidence type="ECO:0000313" key="2">
    <source>
        <dbReference type="Proteomes" id="UP000783863"/>
    </source>
</evidence>
<dbReference type="InterPro" id="IPR017853">
    <property type="entry name" value="GH"/>
</dbReference>
<dbReference type="AlphaFoldDB" id="A0A8J7YIC1"/>
<gene>
    <name evidence="1" type="ORF">EGD98_20430</name>
</gene>
<dbReference type="SUPFAM" id="SSF51445">
    <property type="entry name" value="(Trans)glycosidases"/>
    <property type="match status" value="1"/>
</dbReference>
<dbReference type="Gene3D" id="3.20.20.80">
    <property type="entry name" value="Glycosidases"/>
    <property type="match status" value="1"/>
</dbReference>
<keyword evidence="2" id="KW-1185">Reference proteome</keyword>
<name>A0A8J7YIC1_9EURY</name>
<evidence type="ECO:0000313" key="1">
    <source>
        <dbReference type="EMBL" id="MBX0306017.1"/>
    </source>
</evidence>
<dbReference type="EMBL" id="RKLQ01000007">
    <property type="protein sequence ID" value="MBX0306017.1"/>
    <property type="molecule type" value="Genomic_DNA"/>
</dbReference>
<dbReference type="RefSeq" id="WP_220590212.1">
    <property type="nucleotide sequence ID" value="NZ_RKLQ01000007.1"/>
</dbReference>
<sequence length="693" mass="77805">MEQQQYTKAVLSPEQTSDITHLDRSVPLDTGEWYQTGDDNGRLVYDIPQGTLSKEDCLSFDVLQTGEHASVFELLFTDGSQSLLSRVPELIWSKSDDQFVMNIRTLPECSARVRIPLNELTKHQVKRSRDGAWLNSFLGGQKVDPGDVERIILRVKETRGDGTSWCQSPLVITRESPPPVEEPALHTEELLDEFGQSAVHSHPRKFTDEQAMTDHLQSRLDRVANAKWPSSFSSWGGWTTQSYEGTGYFRTTTDGDRWWLVDPDGHPFWSTGVSTVRPVIESAYDGLENALSWLPDTDRFTDAHVDTETPVQETHEENRDDSAFNYLGANLIRAFGPDSWRSSWRELAIGELVASGFNTIGAWSETQLGRELEFPYTRILEYEFDDIPTICSDFPDVFHSDFEAVVDEYAAPLAETADDPYMLGYFLCNYPDWTLLERPVAAEMLSTPGECPARDALADRLRDQYGTNQSLRRAWETDVSFDDIRAGSTVEVSSSDAMADLEAFSRTLVGRFASTLASACERYDSNHLNLGIRFAEAPPSWAEPCVEHADVFTVYSYSSHLDESSSADRYETLSQRYDVPVLIGEWQFGSLDAPLPSPGLCAVPDQSARGRAVRRYLEGAASKPWCVGTHYFRFYDHSAVGGRHGENFNIGLFDTCHQSYAPVTDAFRASNERLYAVAADQATPYEESHDSAD</sequence>
<accession>A0A8J7YIC1</accession>